<keyword evidence="1" id="KW-0732">Signal</keyword>
<dbReference type="PANTHER" id="PTHR43649">
    <property type="entry name" value="ARABINOSE-BINDING PROTEIN-RELATED"/>
    <property type="match status" value="1"/>
</dbReference>
<gene>
    <name evidence="2" type="ORF">KDB89_08685</name>
</gene>
<keyword evidence="3" id="KW-1185">Reference proteome</keyword>
<dbReference type="PANTHER" id="PTHR43649:SF12">
    <property type="entry name" value="DIACETYLCHITOBIOSE BINDING PROTEIN DASA"/>
    <property type="match status" value="1"/>
</dbReference>
<proteinExistence type="predicted"/>
<organism evidence="2 3">
    <name type="scientific">Tessaracoccus palaemonis</name>
    <dbReference type="NCBI Taxonomy" id="2829499"/>
    <lineage>
        <taxon>Bacteria</taxon>
        <taxon>Bacillati</taxon>
        <taxon>Actinomycetota</taxon>
        <taxon>Actinomycetes</taxon>
        <taxon>Propionibacteriales</taxon>
        <taxon>Propionibacteriaceae</taxon>
        <taxon>Tessaracoccus</taxon>
    </lineage>
</organism>
<dbReference type="InterPro" id="IPR006059">
    <property type="entry name" value="SBP"/>
</dbReference>
<dbReference type="Proteomes" id="UP000824504">
    <property type="component" value="Chromosome"/>
</dbReference>
<dbReference type="InterPro" id="IPR050490">
    <property type="entry name" value="Bact_solute-bd_prot1"/>
</dbReference>
<evidence type="ECO:0000256" key="1">
    <source>
        <dbReference type="SAM" id="SignalP"/>
    </source>
</evidence>
<protein>
    <submittedName>
        <fullName evidence="2">Extracellular solute-binding protein</fullName>
    </submittedName>
</protein>
<dbReference type="EMBL" id="CP079216">
    <property type="protein sequence ID" value="QXT61868.1"/>
    <property type="molecule type" value="Genomic_DNA"/>
</dbReference>
<feature type="chain" id="PRO_5047388589" evidence="1">
    <location>
        <begin position="27"/>
        <end position="453"/>
    </location>
</feature>
<accession>A0ABX8SEM9</accession>
<dbReference type="PROSITE" id="PS51257">
    <property type="entry name" value="PROKAR_LIPOPROTEIN"/>
    <property type="match status" value="1"/>
</dbReference>
<reference evidence="2 3" key="1">
    <citation type="submission" date="2021-07" db="EMBL/GenBank/DDBJ databases">
        <title>complete genome sequencing of Tessaracoccus sp.J1M15.</title>
        <authorList>
            <person name="Bae J.-W."/>
            <person name="Kim D.-y."/>
        </authorList>
    </citation>
    <scope>NUCLEOTIDE SEQUENCE [LARGE SCALE GENOMIC DNA]</scope>
    <source>
        <strain evidence="2 3">J1M15</strain>
    </source>
</reference>
<evidence type="ECO:0000313" key="2">
    <source>
        <dbReference type="EMBL" id="QXT61868.1"/>
    </source>
</evidence>
<name>A0ABX8SEM9_9ACTN</name>
<dbReference type="Pfam" id="PF01547">
    <property type="entry name" value="SBP_bac_1"/>
    <property type="match status" value="1"/>
</dbReference>
<sequence length="453" mass="47388">MPLFRPALRVLGGGALAGVLALTACAPGDNSTSSTPTASSPSAVSTDISALGDVELVVWDQEVRGSQNDALEALNAAFEDTYPNVTIKRTSQSTDDLKQQVTLALGGSDVPDVVQVNNARGDMGQFVSAGQLTDLTGYAEAYGWEDRFTDSVLSKVRYSSDATTFGDGNLYGLPQTGEIVGIFYSQSKLDDLGLEAPTSWDEYLTALDTAKEAGQQPMALGNLDKWPALHVFGPLQSNFVAADEIVALGMGNAGATWLDDGNTAAMEQFETWGSEGYFGSSPNGTDYDAAWTAFTKGTGVFLPGGSWLATDMEAVMGDDLHFITLAGLDGQVATTGGTGIPFSIPAKAENPDVAAAYLDFITSDEAMTMIADNGGMPVNDTAELAPADGVQNDIFTAFATVSETGTLLPYLDYATPTFSDTAGQGLQEVLGGQRSAQQVLEAFEDDYSAFVGS</sequence>
<dbReference type="RefSeq" id="WP_219080212.1">
    <property type="nucleotide sequence ID" value="NZ_CP079216.1"/>
</dbReference>
<evidence type="ECO:0000313" key="3">
    <source>
        <dbReference type="Proteomes" id="UP000824504"/>
    </source>
</evidence>
<feature type="signal peptide" evidence="1">
    <location>
        <begin position="1"/>
        <end position="26"/>
    </location>
</feature>